<feature type="region of interest" description="Disordered" evidence="1">
    <location>
        <begin position="564"/>
        <end position="587"/>
    </location>
</feature>
<dbReference type="InterPro" id="IPR015378">
    <property type="entry name" value="Transposase-like_Mu_C"/>
</dbReference>
<evidence type="ECO:0000259" key="2">
    <source>
        <dbReference type="PROSITE" id="PS50994"/>
    </source>
</evidence>
<dbReference type="Pfam" id="PF09299">
    <property type="entry name" value="Mu-transpos_C"/>
    <property type="match status" value="1"/>
</dbReference>
<comment type="caution">
    <text evidence="3">The sequence shown here is derived from an EMBL/GenBank/DDBJ whole genome shotgun (WGS) entry which is preliminary data.</text>
</comment>
<dbReference type="PROSITE" id="PS50994">
    <property type="entry name" value="INTEGRASE"/>
    <property type="match status" value="1"/>
</dbReference>
<dbReference type="InterPro" id="IPR012337">
    <property type="entry name" value="RNaseH-like_sf"/>
</dbReference>
<dbReference type="InterPro" id="IPR036397">
    <property type="entry name" value="RNaseH_sf"/>
</dbReference>
<dbReference type="Proteomes" id="UP001156670">
    <property type="component" value="Unassembled WGS sequence"/>
</dbReference>
<gene>
    <name evidence="3" type="ORF">GCM10007901_09410</name>
</gene>
<protein>
    <submittedName>
        <fullName evidence="3">Transposase</fullName>
    </submittedName>
</protein>
<name>A0ABQ5XK18_9GAMM</name>
<organism evidence="3 4">
    <name type="scientific">Dyella acidisoli</name>
    <dbReference type="NCBI Taxonomy" id="1867834"/>
    <lineage>
        <taxon>Bacteria</taxon>
        <taxon>Pseudomonadati</taxon>
        <taxon>Pseudomonadota</taxon>
        <taxon>Gammaproteobacteria</taxon>
        <taxon>Lysobacterales</taxon>
        <taxon>Rhodanobacteraceae</taxon>
        <taxon>Dyella</taxon>
    </lineage>
</organism>
<evidence type="ECO:0000313" key="3">
    <source>
        <dbReference type="EMBL" id="GLQ91990.1"/>
    </source>
</evidence>
<reference evidence="4" key="1">
    <citation type="journal article" date="2019" name="Int. J. Syst. Evol. Microbiol.">
        <title>The Global Catalogue of Microorganisms (GCM) 10K type strain sequencing project: providing services to taxonomists for standard genome sequencing and annotation.</title>
        <authorList>
            <consortium name="The Broad Institute Genomics Platform"/>
            <consortium name="The Broad Institute Genome Sequencing Center for Infectious Disease"/>
            <person name="Wu L."/>
            <person name="Ma J."/>
        </authorList>
    </citation>
    <scope>NUCLEOTIDE SEQUENCE [LARGE SCALE GENOMIC DNA]</scope>
    <source>
        <strain evidence="4">NBRC 111980</strain>
    </source>
</reference>
<proteinExistence type="predicted"/>
<sequence length="606" mass="68289">MQFKSGMEVVYRERRMEVLDASGDTVTLIARTDSGEIYECKATELTLATDRPLPLAPAEASAWQEWDQYAQAARKILAAQTPAEKKQRYEESSEQLGLSLRTMQRKVRQFRIQGTVSAMKPEKSGRRTGVRLLLPKVEEIIATQLNERWLKETKPSLTDAIEHIHKECRKFQCPLPSPTTIRHRASQLDEYERIRRREGAKAAKYKLTPMTGSFEVWKLLEYVQIDHTLADVLLVSEFDQTIVIGRPWVTLAIDVKSRMVVGVYISLEPPSAISVGMCLAHAILPKSDFLATLGIDGEWPVHGVMLLVHADNAREFHSEALQNGCTDIGIDLQNRPVDAPHYGGIIERLIGTFMGKCRLLPGSTQRNVVERGDYDAERDARMTLSAFKAFFVNEIVRGYHVTRHRTLDVPPLMKWRELAAEHNAGRPLPSGYAPWQIPVLFYPFAMRCIRRTGIEFGGRFYWADELTEWVGRKEKCAIHFHPGDASKVYLRGPSGAIVVALHTKGDTRCIAFEELRLQRQRNAALSEAPELLAYKDAGLDFRDANTNQAIASTKAAHRAAAIQKTREAQTRDVPLPSSSTPPQSPASTVLVFDRDIRDFGTYRKSA</sequence>
<accession>A0ABQ5XK18</accession>
<evidence type="ECO:0000256" key="1">
    <source>
        <dbReference type="SAM" id="MobiDB-lite"/>
    </source>
</evidence>
<feature type="compositionally biased region" description="Low complexity" evidence="1">
    <location>
        <begin position="574"/>
        <end position="587"/>
    </location>
</feature>
<dbReference type="EMBL" id="BSOB01000008">
    <property type="protein sequence ID" value="GLQ91990.1"/>
    <property type="molecule type" value="Genomic_DNA"/>
</dbReference>
<dbReference type="Gene3D" id="3.30.420.10">
    <property type="entry name" value="Ribonuclease H-like superfamily/Ribonuclease H"/>
    <property type="match status" value="1"/>
</dbReference>
<dbReference type="InterPro" id="IPR001584">
    <property type="entry name" value="Integrase_cat-core"/>
</dbReference>
<feature type="domain" description="Integrase catalytic" evidence="2">
    <location>
        <begin position="205"/>
        <end position="419"/>
    </location>
</feature>
<dbReference type="RefSeq" id="WP_284319741.1">
    <property type="nucleotide sequence ID" value="NZ_BSOB01000008.1"/>
</dbReference>
<evidence type="ECO:0000313" key="4">
    <source>
        <dbReference type="Proteomes" id="UP001156670"/>
    </source>
</evidence>
<keyword evidence="4" id="KW-1185">Reference proteome</keyword>
<dbReference type="SUPFAM" id="SSF53098">
    <property type="entry name" value="Ribonuclease H-like"/>
    <property type="match status" value="1"/>
</dbReference>